<gene>
    <name evidence="2" type="ORF">HMPREF2137_02870</name>
</gene>
<reference evidence="2 3" key="1">
    <citation type="submission" date="2014-07" db="EMBL/GenBank/DDBJ databases">
        <authorList>
            <person name="McCorrison J."/>
            <person name="Sanka R."/>
            <person name="Torralba M."/>
            <person name="Gillis M."/>
            <person name="Haft D.H."/>
            <person name="Methe B."/>
            <person name="Sutton G."/>
            <person name="Nelson K.E."/>
        </authorList>
    </citation>
    <scope>NUCLEOTIDE SEQUENCE [LARGE SCALE GENOMIC DNA]</scope>
    <source>
        <strain evidence="2 3">DNF00853</strain>
    </source>
</reference>
<organism evidence="2 3">
    <name type="scientific">Hoylesella buccalis DNF00853</name>
    <dbReference type="NCBI Taxonomy" id="1401074"/>
    <lineage>
        <taxon>Bacteria</taxon>
        <taxon>Pseudomonadati</taxon>
        <taxon>Bacteroidota</taxon>
        <taxon>Bacteroidia</taxon>
        <taxon>Bacteroidales</taxon>
        <taxon>Prevotellaceae</taxon>
        <taxon>Hoylesella</taxon>
    </lineage>
</organism>
<dbReference type="OrthoDB" id="9908686at2"/>
<feature type="chain" id="PRO_5001923043" description="Lipoprotein" evidence="1">
    <location>
        <begin position="19"/>
        <end position="132"/>
    </location>
</feature>
<name>A0A095ZN96_9BACT</name>
<dbReference type="EMBL" id="JRNN01000030">
    <property type="protein sequence ID" value="KGF36158.1"/>
    <property type="molecule type" value="Genomic_DNA"/>
</dbReference>
<evidence type="ECO:0000313" key="2">
    <source>
        <dbReference type="EMBL" id="KGF36158.1"/>
    </source>
</evidence>
<evidence type="ECO:0000256" key="1">
    <source>
        <dbReference type="SAM" id="SignalP"/>
    </source>
</evidence>
<feature type="signal peptide" evidence="1">
    <location>
        <begin position="1"/>
        <end position="18"/>
    </location>
</feature>
<evidence type="ECO:0000313" key="3">
    <source>
        <dbReference type="Proteomes" id="UP000029556"/>
    </source>
</evidence>
<accession>A0A095ZN96</accession>
<sequence length="132" mass="15735">MKQIKLFLILSTMMIVFSNCTFENRKITTQMYFEDLDVYIQDTLKKLPIDTFGCYPDLIDLTGNYKLIMKEIGPWYYALKLVNSETGKSYWFYYNTPTPFIVTSKEIIFPMEYNMITMGIEKTDKFNIIKIY</sequence>
<proteinExistence type="predicted"/>
<protein>
    <recommendedName>
        <fullName evidence="4">Lipoprotein</fullName>
    </recommendedName>
</protein>
<evidence type="ECO:0008006" key="4">
    <source>
        <dbReference type="Google" id="ProtNLM"/>
    </source>
</evidence>
<keyword evidence="1" id="KW-0732">Signal</keyword>
<dbReference type="Proteomes" id="UP000029556">
    <property type="component" value="Unassembled WGS sequence"/>
</dbReference>
<comment type="caution">
    <text evidence="2">The sequence shown here is derived from an EMBL/GenBank/DDBJ whole genome shotgun (WGS) entry which is preliminary data.</text>
</comment>
<dbReference type="AlphaFoldDB" id="A0A095ZN96"/>
<dbReference type="RefSeq" id="WP_036871965.1">
    <property type="nucleotide sequence ID" value="NZ_JRNN01000030.1"/>
</dbReference>